<sequence>MAIFQRGDVVEACLNPVAGQELQGDKRPCLVISPYNFNKLGLTIIIPITQGGNYARFAGFAVTLMSTGTQTQGVLLANGIRSIDLNARQARKIEEAPTFVVNEILAMVSSILE</sequence>
<accession>A0A081RUB0</accession>
<protein>
    <submittedName>
        <fullName evidence="1">Growth inhibitor</fullName>
    </submittedName>
</protein>
<name>A0A081RUB0_PHOTE</name>
<dbReference type="GO" id="GO:0006402">
    <property type="term" value="P:mRNA catabolic process"/>
    <property type="evidence" value="ECO:0007669"/>
    <property type="project" value="TreeGrafter"/>
</dbReference>
<dbReference type="PANTHER" id="PTHR33988">
    <property type="entry name" value="ENDORIBONUCLEASE MAZF-RELATED"/>
    <property type="match status" value="1"/>
</dbReference>
<dbReference type="GO" id="GO:0003677">
    <property type="term" value="F:DNA binding"/>
    <property type="evidence" value="ECO:0007669"/>
    <property type="project" value="InterPro"/>
</dbReference>
<dbReference type="InterPro" id="IPR011067">
    <property type="entry name" value="Plasmid_toxin/cell-grow_inhib"/>
</dbReference>
<dbReference type="Proteomes" id="UP000028002">
    <property type="component" value="Unassembled WGS sequence"/>
</dbReference>
<dbReference type="InterPro" id="IPR003477">
    <property type="entry name" value="PemK-like"/>
</dbReference>
<dbReference type="PATRIC" id="fig|1393735.3.peg.3135"/>
<dbReference type="SUPFAM" id="SSF50118">
    <property type="entry name" value="Cell growth inhibitor/plasmid maintenance toxic component"/>
    <property type="match status" value="1"/>
</dbReference>
<dbReference type="NCBIfam" id="NF007320">
    <property type="entry name" value="PRK09812.1"/>
    <property type="match status" value="1"/>
</dbReference>
<dbReference type="PANTHER" id="PTHR33988:SF3">
    <property type="entry name" value="ENDORIBONUCLEASE TOXIN CHPB-RELATED"/>
    <property type="match status" value="1"/>
</dbReference>
<evidence type="ECO:0000313" key="2">
    <source>
        <dbReference type="Proteomes" id="UP000028002"/>
    </source>
</evidence>
<dbReference type="GO" id="GO:0016075">
    <property type="term" value="P:rRNA catabolic process"/>
    <property type="evidence" value="ECO:0007669"/>
    <property type="project" value="TreeGrafter"/>
</dbReference>
<dbReference type="EMBL" id="JGVH01000052">
    <property type="protein sequence ID" value="KER02263.1"/>
    <property type="molecule type" value="Genomic_DNA"/>
</dbReference>
<dbReference type="Gene3D" id="2.30.30.110">
    <property type="match status" value="1"/>
</dbReference>
<reference evidence="1 2" key="1">
    <citation type="submission" date="2014-03" db="EMBL/GenBank/DDBJ databases">
        <title>Draft Genome of Photorhabdus temperata Meg1.</title>
        <authorList>
            <person name="Hurst S.G.IV."/>
            <person name="Morris K."/>
            <person name="Thomas K."/>
            <person name="Tisa L.S."/>
        </authorList>
    </citation>
    <scope>NUCLEOTIDE SEQUENCE [LARGE SCALE GENOMIC DNA]</scope>
    <source>
        <strain evidence="1 2">Meg1</strain>
    </source>
</reference>
<comment type="caution">
    <text evidence="1">The sequence shown here is derived from an EMBL/GenBank/DDBJ whole genome shotgun (WGS) entry which is preliminary data.</text>
</comment>
<dbReference type="Pfam" id="PF02452">
    <property type="entry name" value="PemK_toxin"/>
    <property type="match status" value="1"/>
</dbReference>
<dbReference type="RefSeq" id="WP_023044125.1">
    <property type="nucleotide sequence ID" value="NZ_CAWLUD010000052.1"/>
</dbReference>
<organism evidence="1 2">
    <name type="scientific">Photorhabdus temperata subsp. temperata Meg1</name>
    <dbReference type="NCBI Taxonomy" id="1393735"/>
    <lineage>
        <taxon>Bacteria</taxon>
        <taxon>Pseudomonadati</taxon>
        <taxon>Pseudomonadota</taxon>
        <taxon>Gammaproteobacteria</taxon>
        <taxon>Enterobacterales</taxon>
        <taxon>Morganellaceae</taxon>
        <taxon>Photorhabdus</taxon>
    </lineage>
</organism>
<evidence type="ECO:0000313" key="1">
    <source>
        <dbReference type="EMBL" id="KER02263.1"/>
    </source>
</evidence>
<proteinExistence type="predicted"/>
<gene>
    <name evidence="1" type="ORF">MEG1DRAFT_03081</name>
</gene>
<dbReference type="GO" id="GO:0004521">
    <property type="term" value="F:RNA endonuclease activity"/>
    <property type="evidence" value="ECO:0007669"/>
    <property type="project" value="TreeGrafter"/>
</dbReference>
<dbReference type="AlphaFoldDB" id="A0A081RUB0"/>